<keyword evidence="2 6" id="KW-0812">Transmembrane</keyword>
<evidence type="ECO:0000256" key="5">
    <source>
        <dbReference type="SAM" id="MobiDB-lite"/>
    </source>
</evidence>
<feature type="region of interest" description="Disordered" evidence="5">
    <location>
        <begin position="871"/>
        <end position="913"/>
    </location>
</feature>
<feature type="compositionally biased region" description="Polar residues" evidence="5">
    <location>
        <begin position="54"/>
        <end position="66"/>
    </location>
</feature>
<dbReference type="EMBL" id="RQTK01000135">
    <property type="protein sequence ID" value="RUS86545.1"/>
    <property type="molecule type" value="Genomic_DNA"/>
</dbReference>
<feature type="region of interest" description="Disordered" evidence="5">
    <location>
        <begin position="466"/>
        <end position="549"/>
    </location>
</feature>
<dbReference type="PANTHER" id="PTHR21676">
    <property type="entry name" value="PROTEIN STUM"/>
    <property type="match status" value="1"/>
</dbReference>
<feature type="region of interest" description="Disordered" evidence="5">
    <location>
        <begin position="249"/>
        <end position="309"/>
    </location>
</feature>
<feature type="compositionally biased region" description="Polar residues" evidence="5">
    <location>
        <begin position="1042"/>
        <end position="1051"/>
    </location>
</feature>
<feature type="region of interest" description="Disordered" evidence="5">
    <location>
        <begin position="926"/>
        <end position="1067"/>
    </location>
</feature>
<evidence type="ECO:0008006" key="9">
    <source>
        <dbReference type="Google" id="ProtNLM"/>
    </source>
</evidence>
<evidence type="ECO:0000256" key="6">
    <source>
        <dbReference type="SAM" id="Phobius"/>
    </source>
</evidence>
<proteinExistence type="predicted"/>
<feature type="compositionally biased region" description="Basic and acidic residues" evidence="5">
    <location>
        <begin position="249"/>
        <end position="260"/>
    </location>
</feature>
<evidence type="ECO:0000256" key="2">
    <source>
        <dbReference type="ARBA" id="ARBA00022692"/>
    </source>
</evidence>
<feature type="compositionally biased region" description="Basic and acidic residues" evidence="5">
    <location>
        <begin position="988"/>
        <end position="1002"/>
    </location>
</feature>
<feature type="compositionally biased region" description="Basic residues" evidence="5">
    <location>
        <begin position="977"/>
        <end position="987"/>
    </location>
</feature>
<feature type="region of interest" description="Disordered" evidence="5">
    <location>
        <begin position="713"/>
        <end position="775"/>
    </location>
</feature>
<feature type="compositionally biased region" description="Low complexity" evidence="5">
    <location>
        <begin position="1"/>
        <end position="13"/>
    </location>
</feature>
<feature type="compositionally biased region" description="Basic and acidic residues" evidence="5">
    <location>
        <begin position="82"/>
        <end position="110"/>
    </location>
</feature>
<feature type="compositionally biased region" description="Basic and acidic residues" evidence="5">
    <location>
        <begin position="391"/>
        <end position="402"/>
    </location>
</feature>
<dbReference type="InterPro" id="IPR026673">
    <property type="entry name" value="SPEC3/Stum"/>
</dbReference>
<feature type="compositionally biased region" description="Basic and acidic residues" evidence="5">
    <location>
        <begin position="354"/>
        <end position="365"/>
    </location>
</feature>
<evidence type="ECO:0000313" key="7">
    <source>
        <dbReference type="EMBL" id="RUS86545.1"/>
    </source>
</evidence>
<evidence type="ECO:0000313" key="8">
    <source>
        <dbReference type="Proteomes" id="UP000271974"/>
    </source>
</evidence>
<feature type="compositionally biased region" description="Basic and acidic residues" evidence="5">
    <location>
        <begin position="740"/>
        <end position="753"/>
    </location>
</feature>
<feature type="compositionally biased region" description="Basic and acidic residues" evidence="5">
    <location>
        <begin position="715"/>
        <end position="731"/>
    </location>
</feature>
<accession>A0A3S1BLN0</accession>
<feature type="compositionally biased region" description="Low complexity" evidence="5">
    <location>
        <begin position="1311"/>
        <end position="1326"/>
    </location>
</feature>
<dbReference type="Proteomes" id="UP000271974">
    <property type="component" value="Unassembled WGS sequence"/>
</dbReference>
<comment type="subcellular location">
    <subcellularLocation>
        <location evidence="1">Membrane</location>
        <topology evidence="1">Multi-pass membrane protein</topology>
    </subcellularLocation>
</comment>
<evidence type="ECO:0000256" key="4">
    <source>
        <dbReference type="ARBA" id="ARBA00023136"/>
    </source>
</evidence>
<keyword evidence="3 6" id="KW-1133">Transmembrane helix</keyword>
<organism evidence="7 8">
    <name type="scientific">Elysia chlorotica</name>
    <name type="common">Eastern emerald elysia</name>
    <name type="synonym">Sea slug</name>
    <dbReference type="NCBI Taxonomy" id="188477"/>
    <lineage>
        <taxon>Eukaryota</taxon>
        <taxon>Metazoa</taxon>
        <taxon>Spiralia</taxon>
        <taxon>Lophotrochozoa</taxon>
        <taxon>Mollusca</taxon>
        <taxon>Gastropoda</taxon>
        <taxon>Heterobranchia</taxon>
        <taxon>Euthyneura</taxon>
        <taxon>Panpulmonata</taxon>
        <taxon>Sacoglossa</taxon>
        <taxon>Placobranchoidea</taxon>
        <taxon>Plakobranchidae</taxon>
        <taxon>Elysia</taxon>
    </lineage>
</organism>
<evidence type="ECO:0000256" key="1">
    <source>
        <dbReference type="ARBA" id="ARBA00004141"/>
    </source>
</evidence>
<feature type="compositionally biased region" description="Polar residues" evidence="5">
    <location>
        <begin position="756"/>
        <end position="766"/>
    </location>
</feature>
<dbReference type="GO" id="GO:0016020">
    <property type="term" value="C:membrane"/>
    <property type="evidence" value="ECO:0007669"/>
    <property type="project" value="UniProtKB-SubCell"/>
</dbReference>
<dbReference type="PANTHER" id="PTHR21676:SF6">
    <property type="entry name" value="PROTEIN STUM"/>
    <property type="match status" value="1"/>
</dbReference>
<feature type="compositionally biased region" description="Polar residues" evidence="5">
    <location>
        <begin position="215"/>
        <end position="224"/>
    </location>
</feature>
<feature type="region of interest" description="Disordered" evidence="5">
    <location>
        <begin position="1"/>
        <end position="224"/>
    </location>
</feature>
<feature type="compositionally biased region" description="Basic and acidic residues" evidence="5">
    <location>
        <begin position="269"/>
        <end position="282"/>
    </location>
</feature>
<feature type="compositionally biased region" description="Polar residues" evidence="5">
    <location>
        <begin position="366"/>
        <end position="380"/>
    </location>
</feature>
<feature type="compositionally biased region" description="Low complexity" evidence="5">
    <location>
        <begin position="1009"/>
        <end position="1028"/>
    </location>
</feature>
<evidence type="ECO:0000256" key="3">
    <source>
        <dbReference type="ARBA" id="ARBA00022989"/>
    </source>
</evidence>
<feature type="region of interest" description="Disordered" evidence="5">
    <location>
        <begin position="350"/>
        <end position="451"/>
    </location>
</feature>
<feature type="compositionally biased region" description="Low complexity" evidence="5">
    <location>
        <begin position="420"/>
        <end position="435"/>
    </location>
</feature>
<keyword evidence="8" id="KW-1185">Reference proteome</keyword>
<reference evidence="7 8" key="1">
    <citation type="submission" date="2019-01" db="EMBL/GenBank/DDBJ databases">
        <title>A draft genome assembly of the solar-powered sea slug Elysia chlorotica.</title>
        <authorList>
            <person name="Cai H."/>
            <person name="Li Q."/>
            <person name="Fang X."/>
            <person name="Li J."/>
            <person name="Curtis N.E."/>
            <person name="Altenburger A."/>
            <person name="Shibata T."/>
            <person name="Feng M."/>
            <person name="Maeda T."/>
            <person name="Schwartz J.A."/>
            <person name="Shigenobu S."/>
            <person name="Lundholm N."/>
            <person name="Nishiyama T."/>
            <person name="Yang H."/>
            <person name="Hasebe M."/>
            <person name="Li S."/>
            <person name="Pierce S.K."/>
            <person name="Wang J."/>
        </authorList>
    </citation>
    <scope>NUCLEOTIDE SEQUENCE [LARGE SCALE GENOMIC DNA]</scope>
    <source>
        <strain evidence="7">EC2010</strain>
        <tissue evidence="7">Whole organism of an adult</tissue>
    </source>
</reference>
<keyword evidence="4 6" id="KW-0472">Membrane</keyword>
<sequence length="1503" mass="164769">MSSTSLNSTSRLTPIETPDIEISAGSLEKTPSRLSRSLSSLVSNTEQQNKDSKSVLQSRQANSVSKLDSDSDQLKQRRHHNRPDNAKARGIKSKGEEKNDNEGKEEKVKEEAEEDEDEDDDEDTEEEDQEGNDEDQGEDTENDEDKIEDDSESEAEEESEDEDDDENKKKEQPLQDEEKKNKNDSNDDMEGGKSYDRGEGKAENKLLKGEKEHVTLQQESSNYVTSDELIVHQSAMLSGDSCLVVEEKDVHGDTVEKVTDSAEQEINEADIRPTENKSRNESLEGETNNSDHPESDQSDDVSKYANNSVPYADHTSSLLMNGKLAHHAQQDTYINKENITNNVVNTTESLQHLNLEEKGNVEHSFQEVNEQNPKQATESDAQGDEISSEIPPKKLIDGDMKGHTSASELAGEDMPVLPTSISRSYSSKSRQSLTSAKFSRGSAASLALSQETLDDVLTRETIEGVMSLNEQSDTRQKVSESSLHENNKVANARTTSHDEASDVARQSPVQNEDDAISGRNDDKKILTALSRKSSTHSLTDNKLNEYQPSEELNEEDILFKDGMVKEDRNSIDIEFQKSDSIGEDVHNDSGVSTRNERDTFSIKTIQTDSVSPENGFTENSQENRYLKTEINVEPNEISLNNNTTTFDDSVENSYFAQFGTHAHPVLSPDNQTSCGDDKDVTDRPVVQNIVRDFISDSQTDILAKPKTSSTLYVQNEDRGSISHQADIDSRQTDYSPSKNCPERTNDSKEKDHSPANFLSTPQTHSDGSGGDLDNQLVPFRIEKDKGNGGDNYVVKNRGISLETEITNEKPLTILSNNNQTENAGDTPKQTFTEEPQLQEIVRGDNTGFDKKESPQAMEPGIQQNIATQGGIKNASYPSKHANGREGKPGGSSKKSLSSQVRPKHSLGTFIHPQEMRAIDRIRLGPYSHSIRSPTDKLASPRKTHLKTDFNNESKPTTPSSARIHDTTNNRKTIGKVTPRHQKNNTARRGKEDVRLKEEKVRTDGNVAKSNSNNSNNNNNNNSNKTNNNRTGSEDTKEPTGEESGTVNVSENSQEDSQEGIDKKSLEPTIDLVDLKPVQTSGLSVSTAKCTTKSSIPRNENIELRNREKDLLTSKDKISSPRGIIFKTVSGQDKGSKVIESSLQETSLNQGIFSAQSTERIVEKQTDFLVEVKPVIDSKTSTVITTASVDKPVLRATPIDSNNILITTTPVSPSSSKSDGNDIILDKVAVQPTVNLKNAKPKATLNQTKPSPMSSALAPTTVVVEDETTTIDRSTKTKAGQLVLNSIQRKIREKSLSASLNSASSVPLHGTSASPDSSLGNSGSSRTGKLRPAVKTTSMSSLTVPHGLAIGVHPSSPEEDSLSLTSRRDSARPSVDAMSRRSVDYRIRTTATVIQAPGEADKSKSMLTRDESYIKSAIPCLPLGLAVTCLVLNICLPGFGTILSGVSLLCCGQTRQSSKSDQTLNILCANCMVGLAQLFTVTFMLVGWFWAIGWGIHLVSLSGR</sequence>
<dbReference type="OrthoDB" id="361532at2759"/>
<comment type="caution">
    <text evidence="7">The sequence shown here is derived from an EMBL/GenBank/DDBJ whole genome shotgun (WGS) entry which is preliminary data.</text>
</comment>
<feature type="compositionally biased region" description="Polar residues" evidence="5">
    <location>
        <begin position="530"/>
        <end position="547"/>
    </location>
</feature>
<feature type="non-terminal residue" evidence="7">
    <location>
        <position position="1503"/>
    </location>
</feature>
<feature type="region of interest" description="Disordered" evidence="5">
    <location>
        <begin position="1299"/>
        <end position="1378"/>
    </location>
</feature>
<dbReference type="Pfam" id="PF15795">
    <property type="entry name" value="Spec3"/>
    <property type="match status" value="1"/>
</dbReference>
<protein>
    <recommendedName>
        <fullName evidence="9">Protein stum</fullName>
    </recommendedName>
</protein>
<feature type="compositionally biased region" description="Basic and acidic residues" evidence="5">
    <location>
        <begin position="472"/>
        <end position="487"/>
    </location>
</feature>
<gene>
    <name evidence="7" type="ORF">EGW08_005684</name>
</gene>
<feature type="compositionally biased region" description="Low complexity" evidence="5">
    <location>
        <begin position="32"/>
        <end position="43"/>
    </location>
</feature>
<feature type="transmembrane region" description="Helical" evidence="6">
    <location>
        <begin position="1463"/>
        <end position="1490"/>
    </location>
</feature>
<feature type="compositionally biased region" description="Basic and acidic residues" evidence="5">
    <location>
        <begin position="166"/>
        <end position="214"/>
    </location>
</feature>
<feature type="compositionally biased region" description="Acidic residues" evidence="5">
    <location>
        <begin position="111"/>
        <end position="165"/>
    </location>
</feature>
<name>A0A3S1BLN0_ELYCH</name>
<feature type="transmembrane region" description="Helical" evidence="6">
    <location>
        <begin position="1422"/>
        <end position="1451"/>
    </location>
</feature>